<evidence type="ECO:0000256" key="3">
    <source>
        <dbReference type="ARBA" id="ARBA00022801"/>
    </source>
</evidence>
<sequence length="472" mass="55768">MAPIRIWIYDMLPAVRACGFVLRKNRDMPRMKRWSGTKKIDMGSCEQDFFKDTWTTTKTKYSMYMVNGNQFHPQYGTILGDKTNLRLVCRPVVALMVEWKHNLDGVLKRLHTLKQHVYMNREPREVFVEVNNEEFWNEISFEEPAVVQDEVMNKNNTTENIFGDIEHDKELEERNNNAGNKFDDDVFDVNDYNEAKEVSDEDEVIITGNVDYYDDYGVDGKELHTTPKQKRRAKKKVDIKSTSPVPPPAFAVAHDFSVLRLQPYVAGGEVVIHNYLFHSYDVQHRLFNFVLDRDFWSALFGHTHDGWLESSDITIWYRLLIERRFERDRHTIMPPNFFVCRVLEEGQDWRAFMDGIAMYPNFMVAWWVVDTVLLPIHSSPNHWLFGELRLASMEVHIYDSLGRVAYEKFKYDGTLTKFESRVANYLDTINYWARRNIPRIPLNIQFIYEENVPNKVVIWEIAVLLFVCLWSN</sequence>
<evidence type="ECO:0000256" key="4">
    <source>
        <dbReference type="ARBA" id="ARBA00022807"/>
    </source>
</evidence>
<dbReference type="Proteomes" id="UP000235145">
    <property type="component" value="Unassembled WGS sequence"/>
</dbReference>
<evidence type="ECO:0000313" key="8">
    <source>
        <dbReference type="Proteomes" id="UP000235145"/>
    </source>
</evidence>
<protein>
    <recommendedName>
        <fullName evidence="6">Ubiquitin-like protease family profile domain-containing protein</fullName>
    </recommendedName>
</protein>
<keyword evidence="8" id="KW-1185">Reference proteome</keyword>
<feature type="region of interest" description="Disordered" evidence="5">
    <location>
        <begin position="223"/>
        <end position="243"/>
    </location>
</feature>
<proteinExistence type="inferred from homology"/>
<feature type="compositionally biased region" description="Basic residues" evidence="5">
    <location>
        <begin position="227"/>
        <end position="237"/>
    </location>
</feature>
<evidence type="ECO:0000256" key="5">
    <source>
        <dbReference type="SAM" id="MobiDB-lite"/>
    </source>
</evidence>
<evidence type="ECO:0000259" key="6">
    <source>
        <dbReference type="PROSITE" id="PS50600"/>
    </source>
</evidence>
<dbReference type="InterPro" id="IPR003653">
    <property type="entry name" value="Peptidase_C48_C"/>
</dbReference>
<dbReference type="EMBL" id="NBSK02000009">
    <property type="protein sequence ID" value="KAJ0188556.1"/>
    <property type="molecule type" value="Genomic_DNA"/>
</dbReference>
<comment type="similarity">
    <text evidence="1">Belongs to the peptidase C48 family.</text>
</comment>
<dbReference type="SUPFAM" id="SSF54001">
    <property type="entry name" value="Cysteine proteinases"/>
    <property type="match status" value="1"/>
</dbReference>
<keyword evidence="3" id="KW-0378">Hydrolase</keyword>
<name>A0A9R1WUZ1_LACSA</name>
<evidence type="ECO:0000256" key="1">
    <source>
        <dbReference type="ARBA" id="ARBA00005234"/>
    </source>
</evidence>
<dbReference type="AlphaFoldDB" id="A0A9R1WUZ1"/>
<dbReference type="PANTHER" id="PTHR12606">
    <property type="entry name" value="SENTRIN/SUMO-SPECIFIC PROTEASE"/>
    <property type="match status" value="1"/>
</dbReference>
<evidence type="ECO:0000256" key="2">
    <source>
        <dbReference type="ARBA" id="ARBA00022670"/>
    </source>
</evidence>
<feature type="domain" description="Ubiquitin-like protease family profile" evidence="6">
    <location>
        <begin position="280"/>
        <end position="472"/>
    </location>
</feature>
<gene>
    <name evidence="7" type="ORF">LSAT_V11C900477370</name>
</gene>
<dbReference type="GO" id="GO:0008234">
    <property type="term" value="F:cysteine-type peptidase activity"/>
    <property type="evidence" value="ECO:0007669"/>
    <property type="project" value="UniProtKB-KW"/>
</dbReference>
<dbReference type="GO" id="GO:0006508">
    <property type="term" value="P:proteolysis"/>
    <property type="evidence" value="ECO:0007669"/>
    <property type="project" value="UniProtKB-KW"/>
</dbReference>
<evidence type="ECO:0000313" key="7">
    <source>
        <dbReference type="EMBL" id="KAJ0188556.1"/>
    </source>
</evidence>
<dbReference type="PANTHER" id="PTHR12606:SF151">
    <property type="entry name" value="UBIQUITIN-LIKE PROTEASE FAMILY PROFILE DOMAIN-CONTAINING PROTEIN"/>
    <property type="match status" value="1"/>
</dbReference>
<keyword evidence="4" id="KW-0788">Thiol protease</keyword>
<keyword evidence="2" id="KW-0645">Protease</keyword>
<reference evidence="7 8" key="1">
    <citation type="journal article" date="2017" name="Nat. Commun.">
        <title>Genome assembly with in vitro proximity ligation data and whole-genome triplication in lettuce.</title>
        <authorList>
            <person name="Reyes-Chin-Wo S."/>
            <person name="Wang Z."/>
            <person name="Yang X."/>
            <person name="Kozik A."/>
            <person name="Arikit S."/>
            <person name="Song C."/>
            <person name="Xia L."/>
            <person name="Froenicke L."/>
            <person name="Lavelle D.O."/>
            <person name="Truco M.J."/>
            <person name="Xia R."/>
            <person name="Zhu S."/>
            <person name="Xu C."/>
            <person name="Xu H."/>
            <person name="Xu X."/>
            <person name="Cox K."/>
            <person name="Korf I."/>
            <person name="Meyers B.C."/>
            <person name="Michelmore R.W."/>
        </authorList>
    </citation>
    <scope>NUCLEOTIDE SEQUENCE [LARGE SCALE GENOMIC DNA]</scope>
    <source>
        <strain evidence="8">cv. Salinas</strain>
        <tissue evidence="7">Seedlings</tissue>
    </source>
</reference>
<dbReference type="InterPro" id="IPR038765">
    <property type="entry name" value="Papain-like_cys_pep_sf"/>
</dbReference>
<accession>A0A9R1WUZ1</accession>
<comment type="caution">
    <text evidence="7">The sequence shown here is derived from an EMBL/GenBank/DDBJ whole genome shotgun (WGS) entry which is preliminary data.</text>
</comment>
<organism evidence="7 8">
    <name type="scientific">Lactuca sativa</name>
    <name type="common">Garden lettuce</name>
    <dbReference type="NCBI Taxonomy" id="4236"/>
    <lineage>
        <taxon>Eukaryota</taxon>
        <taxon>Viridiplantae</taxon>
        <taxon>Streptophyta</taxon>
        <taxon>Embryophyta</taxon>
        <taxon>Tracheophyta</taxon>
        <taxon>Spermatophyta</taxon>
        <taxon>Magnoliopsida</taxon>
        <taxon>eudicotyledons</taxon>
        <taxon>Gunneridae</taxon>
        <taxon>Pentapetalae</taxon>
        <taxon>asterids</taxon>
        <taxon>campanulids</taxon>
        <taxon>Asterales</taxon>
        <taxon>Asteraceae</taxon>
        <taxon>Cichorioideae</taxon>
        <taxon>Cichorieae</taxon>
        <taxon>Lactucinae</taxon>
        <taxon>Lactuca</taxon>
    </lineage>
</organism>
<dbReference type="PROSITE" id="PS50600">
    <property type="entry name" value="ULP_PROTEASE"/>
    <property type="match status" value="1"/>
</dbReference>
<dbReference type="Gene3D" id="3.40.395.10">
    <property type="entry name" value="Adenoviral Proteinase, Chain A"/>
    <property type="match status" value="1"/>
</dbReference>